<accession>A0AAD5PPW5</accession>
<gene>
    <name evidence="1" type="ORF">GHT06_022845</name>
</gene>
<dbReference type="InterPro" id="IPR021917">
    <property type="entry name" value="Unchr_Zn-peptidase-like"/>
</dbReference>
<evidence type="ECO:0000313" key="1">
    <source>
        <dbReference type="EMBL" id="KAI9552479.1"/>
    </source>
</evidence>
<protein>
    <recommendedName>
        <fullName evidence="3">Zinc metalloproteinase</fullName>
    </recommendedName>
</protein>
<proteinExistence type="predicted"/>
<reference evidence="1 2" key="1">
    <citation type="submission" date="2022-05" db="EMBL/GenBank/DDBJ databases">
        <title>A multi-omics perspective on studying reproductive biology in Daphnia sinensis.</title>
        <authorList>
            <person name="Jia J."/>
        </authorList>
    </citation>
    <scope>NUCLEOTIDE SEQUENCE [LARGE SCALE GENOMIC DNA]</scope>
    <source>
        <strain evidence="1 2">WSL</strain>
    </source>
</reference>
<evidence type="ECO:0008006" key="3">
    <source>
        <dbReference type="Google" id="ProtNLM"/>
    </source>
</evidence>
<comment type="caution">
    <text evidence="1">The sequence shown here is derived from an EMBL/GenBank/DDBJ whole genome shotgun (WGS) entry which is preliminary data.</text>
</comment>
<dbReference type="InterPro" id="IPR053002">
    <property type="entry name" value="Metalloproteinase_M10B"/>
</dbReference>
<dbReference type="PANTHER" id="PTHR21054">
    <property type="entry name" value="ZINC METALLOPROTEINASE-RELATED"/>
    <property type="match status" value="1"/>
</dbReference>
<dbReference type="Pfam" id="PF12044">
    <property type="entry name" value="Metallopep"/>
    <property type="match status" value="1"/>
</dbReference>
<organism evidence="1 2">
    <name type="scientific">Daphnia sinensis</name>
    <dbReference type="NCBI Taxonomy" id="1820382"/>
    <lineage>
        <taxon>Eukaryota</taxon>
        <taxon>Metazoa</taxon>
        <taxon>Ecdysozoa</taxon>
        <taxon>Arthropoda</taxon>
        <taxon>Crustacea</taxon>
        <taxon>Branchiopoda</taxon>
        <taxon>Diplostraca</taxon>
        <taxon>Cladocera</taxon>
        <taxon>Anomopoda</taxon>
        <taxon>Daphniidae</taxon>
        <taxon>Daphnia</taxon>
        <taxon>Daphnia similis group</taxon>
    </lineage>
</organism>
<dbReference type="PANTHER" id="PTHR21054:SF2">
    <property type="entry name" value="MIP04191P"/>
    <property type="match status" value="1"/>
</dbReference>
<keyword evidence="2" id="KW-1185">Reference proteome</keyword>
<evidence type="ECO:0000313" key="2">
    <source>
        <dbReference type="Proteomes" id="UP000820818"/>
    </source>
</evidence>
<sequence length="486" mass="54316">MSMHPVEINLENVNSNDSFEYAIAFLRGTVTCRENVCKTLNCKVLVLTDNQISEFTVQDGRFKCIIELKLGTNLVNITCDSELHVGQYSLNLERKPNICDKVLKLLYVVPKGDTGKFQSSETCLNSSESACKRIVTGVKLLQCMTAERLNELGLGRKTFNLSTENGQEVCEIFHSQYTKEQFFAWTSEKIWNMTARELLANGVFVQGVKVLAFLSCTEYFKESNEIKGYVACGRGHLAMISSSGLHSWACDLKDVVSCLTSSIPIDSTLFDDSGSRGTLSGCYATSLGAALHEIGHIFDLVHTDFGVMARGFEELDLFFTVGNSQAKHHGTELRRRCGSREISVRVRAPTKVTSVSFGMRSIGNDKDDRKWDRDGQAYFHRSAAVLLSGHPWFGKCVQLEDKGPIQISGLEVKVPNGIRLIELHAEDDRLVKYWDFTKNPTNIHRYCLSWFDVKDVIQPSLLVQDVTGKIVTHYLNFGASIPSVSQ</sequence>
<dbReference type="EMBL" id="WJBH02000010">
    <property type="protein sequence ID" value="KAI9552479.1"/>
    <property type="molecule type" value="Genomic_DNA"/>
</dbReference>
<name>A0AAD5PPW5_9CRUS</name>
<dbReference type="Proteomes" id="UP000820818">
    <property type="component" value="Linkage Group LG10"/>
</dbReference>
<dbReference type="AlphaFoldDB" id="A0AAD5PPW5"/>